<dbReference type="EMBL" id="RQTK01000926">
    <property type="protein sequence ID" value="RUS73543.1"/>
    <property type="molecule type" value="Genomic_DNA"/>
</dbReference>
<gene>
    <name evidence="5" type="ORF">EGW08_018701</name>
</gene>
<feature type="compositionally biased region" description="Acidic residues" evidence="3">
    <location>
        <begin position="1"/>
        <end position="21"/>
    </location>
</feature>
<feature type="region of interest" description="Disordered" evidence="3">
    <location>
        <begin position="65"/>
        <end position="115"/>
    </location>
</feature>
<evidence type="ECO:0000256" key="2">
    <source>
        <dbReference type="ARBA" id="ARBA00022737"/>
    </source>
</evidence>
<evidence type="ECO:0000259" key="4">
    <source>
        <dbReference type="PROSITE" id="PS50097"/>
    </source>
</evidence>
<accession>A0A433SW62</accession>
<dbReference type="PANTHER" id="PTHR45632:SF3">
    <property type="entry name" value="KELCH-LIKE PROTEIN 32"/>
    <property type="match status" value="1"/>
</dbReference>
<dbReference type="Proteomes" id="UP000271974">
    <property type="component" value="Unassembled WGS sequence"/>
</dbReference>
<evidence type="ECO:0000313" key="5">
    <source>
        <dbReference type="EMBL" id="RUS73543.1"/>
    </source>
</evidence>
<feature type="compositionally biased region" description="Polar residues" evidence="3">
    <location>
        <begin position="479"/>
        <end position="491"/>
    </location>
</feature>
<dbReference type="InterPro" id="IPR011333">
    <property type="entry name" value="SKP1/BTB/POZ_sf"/>
</dbReference>
<keyword evidence="6" id="KW-1185">Reference proteome</keyword>
<reference evidence="5 6" key="1">
    <citation type="submission" date="2019-01" db="EMBL/GenBank/DDBJ databases">
        <title>A draft genome assembly of the solar-powered sea slug Elysia chlorotica.</title>
        <authorList>
            <person name="Cai H."/>
            <person name="Li Q."/>
            <person name="Fang X."/>
            <person name="Li J."/>
            <person name="Curtis N.E."/>
            <person name="Altenburger A."/>
            <person name="Shibata T."/>
            <person name="Feng M."/>
            <person name="Maeda T."/>
            <person name="Schwartz J.A."/>
            <person name="Shigenobu S."/>
            <person name="Lundholm N."/>
            <person name="Nishiyama T."/>
            <person name="Yang H."/>
            <person name="Hasebe M."/>
            <person name="Li S."/>
            <person name="Pierce S.K."/>
            <person name="Wang J."/>
        </authorList>
    </citation>
    <scope>NUCLEOTIDE SEQUENCE [LARGE SCALE GENOMIC DNA]</scope>
    <source>
        <strain evidence="5">EC2010</strain>
        <tissue evidence="5">Whole organism of an adult</tissue>
    </source>
</reference>
<dbReference type="STRING" id="188477.A0A433SW62"/>
<feature type="compositionally biased region" description="Low complexity" evidence="3">
    <location>
        <begin position="74"/>
        <end position="91"/>
    </location>
</feature>
<comment type="caution">
    <text evidence="5">The sequence shown here is derived from an EMBL/GenBank/DDBJ whole genome shotgun (WGS) entry which is preliminary data.</text>
</comment>
<dbReference type="SMART" id="SM00225">
    <property type="entry name" value="BTB"/>
    <property type="match status" value="1"/>
</dbReference>
<keyword evidence="2" id="KW-0677">Repeat</keyword>
<dbReference type="InterPro" id="IPR000210">
    <property type="entry name" value="BTB/POZ_dom"/>
</dbReference>
<dbReference type="PROSITE" id="PS50097">
    <property type="entry name" value="BTB"/>
    <property type="match status" value="1"/>
</dbReference>
<dbReference type="SUPFAM" id="SSF54695">
    <property type="entry name" value="POZ domain"/>
    <property type="match status" value="1"/>
</dbReference>
<organism evidence="5 6">
    <name type="scientific">Elysia chlorotica</name>
    <name type="common">Eastern emerald elysia</name>
    <name type="synonym">Sea slug</name>
    <dbReference type="NCBI Taxonomy" id="188477"/>
    <lineage>
        <taxon>Eukaryota</taxon>
        <taxon>Metazoa</taxon>
        <taxon>Spiralia</taxon>
        <taxon>Lophotrochozoa</taxon>
        <taxon>Mollusca</taxon>
        <taxon>Gastropoda</taxon>
        <taxon>Heterobranchia</taxon>
        <taxon>Euthyneura</taxon>
        <taxon>Panpulmonata</taxon>
        <taxon>Sacoglossa</taxon>
        <taxon>Placobranchoidea</taxon>
        <taxon>Plakobranchidae</taxon>
        <taxon>Elysia</taxon>
    </lineage>
</organism>
<evidence type="ECO:0000313" key="6">
    <source>
        <dbReference type="Proteomes" id="UP000271974"/>
    </source>
</evidence>
<evidence type="ECO:0000256" key="3">
    <source>
        <dbReference type="SAM" id="MobiDB-lite"/>
    </source>
</evidence>
<evidence type="ECO:0000256" key="1">
    <source>
        <dbReference type="ARBA" id="ARBA00022441"/>
    </source>
</evidence>
<dbReference type="AlphaFoldDB" id="A0A433SW62"/>
<dbReference type="InterPro" id="IPR011705">
    <property type="entry name" value="BACK"/>
</dbReference>
<feature type="region of interest" description="Disordered" evidence="3">
    <location>
        <begin position="1"/>
        <end position="50"/>
    </location>
</feature>
<feature type="compositionally biased region" description="Polar residues" evidence="3">
    <location>
        <begin position="500"/>
        <end position="512"/>
    </location>
</feature>
<dbReference type="Pfam" id="PF07707">
    <property type="entry name" value="BACK"/>
    <property type="match status" value="1"/>
</dbReference>
<feature type="compositionally biased region" description="Acidic residues" evidence="3">
    <location>
        <begin position="32"/>
        <end position="47"/>
    </location>
</feature>
<keyword evidence="1" id="KW-0880">Kelch repeat</keyword>
<feature type="domain" description="BTB" evidence="4">
    <location>
        <begin position="174"/>
        <end position="238"/>
    </location>
</feature>
<dbReference type="CDD" id="cd18186">
    <property type="entry name" value="BTB_POZ_ZBTB_KLHL-like"/>
    <property type="match status" value="1"/>
</dbReference>
<dbReference type="OrthoDB" id="6159295at2759"/>
<dbReference type="Gene3D" id="3.30.710.10">
    <property type="entry name" value="Potassium Channel Kv1.1, Chain A"/>
    <property type="match status" value="1"/>
</dbReference>
<feature type="region of interest" description="Disordered" evidence="3">
    <location>
        <begin position="479"/>
        <end position="526"/>
    </location>
</feature>
<sequence length="570" mass="64603">MDSEGEEGEGDQIYNEEETEEEKMVGGTCSASDEEVVENSETDDGDERENNYVLRLAKKSNESNIIQADMGEDSSVCSKRTLTSSSSLTPTENVSKNNSAVKAPPGRKKNASNSFREIVERAKKRSSVNVRSLNKNSSFMKTRDPQLLGPDDEDVGHYFIGDYLHTLWKKQVLCDVRIDVNNVHFLAHKLVLAAFSDVFTPTTPYPQPTLQFTVPNSSPEAVYRVFKYIYTASMDVRDNQLEETLHVGLFLGISEIKDVILEILSQPTLENIELYIDIQNRCGIPTSLMDYPGLYQNSLMQMLHMEKFLELSTEELEVILRDPNVLVETEIDTLHALALWAQYRPLERIPEVPRLLDFIIFEVISPANIAKIVQLYDPIFTEIRSRNKISEVFRFHALQLSNGANGNMECFVENIPGIEQDPLLDRVSYIPSQGTLAKYLDRPTLRKPSMHAGLGEQAPNNLYSVRHRSVDLATLKNTPSLIGMKPSQSSLWERRHSKTRQSSSNFNESRPGSCSMKKRKSFNRSNNSAVLTQYQEDHKLSVRDTLYGNGEIFEDVENINVCRTVSGNRR</sequence>
<dbReference type="PANTHER" id="PTHR45632">
    <property type="entry name" value="LD33804P"/>
    <property type="match status" value="1"/>
</dbReference>
<dbReference type="Gene3D" id="1.25.40.420">
    <property type="match status" value="1"/>
</dbReference>
<dbReference type="Pfam" id="PF00651">
    <property type="entry name" value="BTB"/>
    <property type="match status" value="1"/>
</dbReference>
<proteinExistence type="predicted"/>
<protein>
    <recommendedName>
        <fullName evidence="4">BTB domain-containing protein</fullName>
    </recommendedName>
</protein>
<name>A0A433SW62_ELYCH</name>